<organism evidence="2 3">
    <name type="scientific">Candidatus Eisenbergiella pullistercoris</name>
    <dbReference type="NCBI Taxonomy" id="2838555"/>
    <lineage>
        <taxon>Bacteria</taxon>
        <taxon>Bacillati</taxon>
        <taxon>Bacillota</taxon>
        <taxon>Clostridia</taxon>
        <taxon>Lachnospirales</taxon>
        <taxon>Lachnospiraceae</taxon>
        <taxon>Eisenbergiella</taxon>
    </lineage>
</organism>
<keyword evidence="1" id="KW-1133">Transmembrane helix</keyword>
<proteinExistence type="predicted"/>
<dbReference type="AlphaFoldDB" id="A0A9D2C6S5"/>
<reference evidence="2" key="2">
    <citation type="submission" date="2021-04" db="EMBL/GenBank/DDBJ databases">
        <authorList>
            <person name="Gilroy R."/>
        </authorList>
    </citation>
    <scope>NUCLEOTIDE SEQUENCE</scope>
    <source>
        <strain evidence="2">ChiSxjej3B15-24422</strain>
    </source>
</reference>
<feature type="transmembrane region" description="Helical" evidence="1">
    <location>
        <begin position="6"/>
        <end position="28"/>
    </location>
</feature>
<protein>
    <submittedName>
        <fullName evidence="2">Uncharacterized protein</fullName>
    </submittedName>
</protein>
<keyword evidence="1" id="KW-0472">Membrane</keyword>
<keyword evidence="1" id="KW-0812">Transmembrane</keyword>
<evidence type="ECO:0000256" key="1">
    <source>
        <dbReference type="SAM" id="Phobius"/>
    </source>
</evidence>
<gene>
    <name evidence="2" type="ORF">H9831_06245</name>
</gene>
<dbReference type="Proteomes" id="UP000824007">
    <property type="component" value="Unassembled WGS sequence"/>
</dbReference>
<reference evidence="2" key="1">
    <citation type="journal article" date="2021" name="PeerJ">
        <title>Extensive microbial diversity within the chicken gut microbiome revealed by metagenomics and culture.</title>
        <authorList>
            <person name="Gilroy R."/>
            <person name="Ravi A."/>
            <person name="Getino M."/>
            <person name="Pursley I."/>
            <person name="Horton D.L."/>
            <person name="Alikhan N.F."/>
            <person name="Baker D."/>
            <person name="Gharbi K."/>
            <person name="Hall N."/>
            <person name="Watson M."/>
            <person name="Adriaenssens E.M."/>
            <person name="Foster-Nyarko E."/>
            <person name="Jarju S."/>
            <person name="Secka A."/>
            <person name="Antonio M."/>
            <person name="Oren A."/>
            <person name="Chaudhuri R.R."/>
            <person name="La Ragione R."/>
            <person name="Hildebrand F."/>
            <person name="Pallen M.J."/>
        </authorList>
    </citation>
    <scope>NUCLEOTIDE SEQUENCE</scope>
    <source>
        <strain evidence="2">ChiSxjej3B15-24422</strain>
    </source>
</reference>
<dbReference type="EMBL" id="DXDD01000080">
    <property type="protein sequence ID" value="HIY60265.1"/>
    <property type="molecule type" value="Genomic_DNA"/>
</dbReference>
<evidence type="ECO:0000313" key="2">
    <source>
        <dbReference type="EMBL" id="HIY60265.1"/>
    </source>
</evidence>
<accession>A0A9D2C6S5</accession>
<comment type="caution">
    <text evidence="2">The sequence shown here is derived from an EMBL/GenBank/DDBJ whole genome shotgun (WGS) entry which is preliminary data.</text>
</comment>
<evidence type="ECO:0000313" key="3">
    <source>
        <dbReference type="Proteomes" id="UP000824007"/>
    </source>
</evidence>
<name>A0A9D2C6S5_9FIRM</name>
<sequence length="83" mass="8813">MSGYLLWLIIVVAVVILVPLAAAVIRSIDYKRQISGKRQMRTLKEGEQAKAEGGAPDMDMEILAAEAKMKSAQNVMGPGGLGG</sequence>